<evidence type="ECO:0000313" key="4">
    <source>
        <dbReference type="EMBL" id="GAA0925102.1"/>
    </source>
</evidence>
<evidence type="ECO:0000259" key="3">
    <source>
        <dbReference type="Pfam" id="PF01814"/>
    </source>
</evidence>
<evidence type="ECO:0000256" key="1">
    <source>
        <dbReference type="ARBA" id="ARBA00008710"/>
    </source>
</evidence>
<comment type="caution">
    <text evidence="4">The sequence shown here is derived from an EMBL/GenBank/DDBJ whole genome shotgun (WGS) entry which is preliminary data.</text>
</comment>
<accession>A0ABN1PBA5</accession>
<protein>
    <submittedName>
        <fullName evidence="4">Nitroreductase/quinone reductase family protein</fullName>
    </submittedName>
</protein>
<dbReference type="InterPro" id="IPR012349">
    <property type="entry name" value="Split_barrel_FMN-bd"/>
</dbReference>
<feature type="domain" description="Hemerythrin-like" evidence="3">
    <location>
        <begin position="153"/>
        <end position="276"/>
    </location>
</feature>
<dbReference type="SUPFAM" id="SSF50475">
    <property type="entry name" value="FMN-binding split barrel"/>
    <property type="match status" value="1"/>
</dbReference>
<name>A0ABN1PBA5_9PSEU</name>
<sequence>MPRDFQQQVIDEFRANGGRVDGPFEGARLLLLTTTGARSGAPHTVPLGYLPDGGEQFLVIGSAGGSPRHPAWFHNLVAHPQVTVEDGVFVVDAVAVVLEGADRDRAFARAVESDPGWAAYEERAGRLLPVVALRALPGPPRYAGGASPVAGATLLRVHDAFRRELALIRSEVAATGASVGAQLRANCLTLCAGLHNHHLGEDGALFPMLAARHPDLEPTLGRLRIEHERIAALVAQLRATVGDTADPALLRREVDRLTGELERHLAYEEEQLVPALDAALR</sequence>
<dbReference type="NCBIfam" id="TIGR00026">
    <property type="entry name" value="hi_GC_TIGR00026"/>
    <property type="match status" value="1"/>
</dbReference>
<proteinExistence type="inferred from homology"/>
<evidence type="ECO:0000256" key="2">
    <source>
        <dbReference type="ARBA" id="ARBA00049106"/>
    </source>
</evidence>
<dbReference type="Proteomes" id="UP001499967">
    <property type="component" value="Unassembled WGS sequence"/>
</dbReference>
<dbReference type="Gene3D" id="1.20.120.520">
    <property type="entry name" value="nmb1532 protein domain like"/>
    <property type="match status" value="1"/>
</dbReference>
<dbReference type="RefSeq" id="WP_343939340.1">
    <property type="nucleotide sequence ID" value="NZ_BAAAHP010000027.1"/>
</dbReference>
<dbReference type="InterPro" id="IPR004378">
    <property type="entry name" value="F420H2_quin_Rdtase"/>
</dbReference>
<dbReference type="Pfam" id="PF04075">
    <property type="entry name" value="F420H2_quin_red"/>
    <property type="match status" value="1"/>
</dbReference>
<keyword evidence="5" id="KW-1185">Reference proteome</keyword>
<dbReference type="InterPro" id="IPR012312">
    <property type="entry name" value="Hemerythrin-like"/>
</dbReference>
<dbReference type="PANTHER" id="PTHR39428">
    <property type="entry name" value="F420H(2)-DEPENDENT QUINONE REDUCTASE RV1261C"/>
    <property type="match status" value="1"/>
</dbReference>
<dbReference type="Pfam" id="PF01814">
    <property type="entry name" value="Hemerythrin"/>
    <property type="match status" value="1"/>
</dbReference>
<gene>
    <name evidence="4" type="ORF">GCM10009559_09730</name>
</gene>
<evidence type="ECO:0000313" key="5">
    <source>
        <dbReference type="Proteomes" id="UP001499967"/>
    </source>
</evidence>
<dbReference type="CDD" id="cd12108">
    <property type="entry name" value="Hr-like"/>
    <property type="match status" value="1"/>
</dbReference>
<comment type="similarity">
    <text evidence="1">Belongs to the F420H(2)-dependent quinone reductase family.</text>
</comment>
<reference evidence="4 5" key="1">
    <citation type="journal article" date="2019" name="Int. J. Syst. Evol. Microbiol.">
        <title>The Global Catalogue of Microorganisms (GCM) 10K type strain sequencing project: providing services to taxonomists for standard genome sequencing and annotation.</title>
        <authorList>
            <consortium name="The Broad Institute Genomics Platform"/>
            <consortium name="The Broad Institute Genome Sequencing Center for Infectious Disease"/>
            <person name="Wu L."/>
            <person name="Ma J."/>
        </authorList>
    </citation>
    <scope>NUCLEOTIDE SEQUENCE [LARGE SCALE GENOMIC DNA]</scope>
    <source>
        <strain evidence="4 5">JCM 11117</strain>
    </source>
</reference>
<comment type="catalytic activity">
    <reaction evidence="2">
        <text>oxidized coenzyme F420-(gamma-L-Glu)(n) + a quinol + H(+) = reduced coenzyme F420-(gamma-L-Glu)(n) + a quinone</text>
        <dbReference type="Rhea" id="RHEA:39663"/>
        <dbReference type="Rhea" id="RHEA-COMP:12939"/>
        <dbReference type="Rhea" id="RHEA-COMP:14378"/>
        <dbReference type="ChEBI" id="CHEBI:15378"/>
        <dbReference type="ChEBI" id="CHEBI:24646"/>
        <dbReference type="ChEBI" id="CHEBI:132124"/>
        <dbReference type="ChEBI" id="CHEBI:133980"/>
        <dbReference type="ChEBI" id="CHEBI:139511"/>
    </reaction>
</comment>
<dbReference type="PANTHER" id="PTHR39428:SF1">
    <property type="entry name" value="F420H(2)-DEPENDENT QUINONE REDUCTASE RV1261C"/>
    <property type="match status" value="1"/>
</dbReference>
<dbReference type="EMBL" id="BAAAHP010000027">
    <property type="protein sequence ID" value="GAA0925102.1"/>
    <property type="molecule type" value="Genomic_DNA"/>
</dbReference>
<organism evidence="4 5">
    <name type="scientific">Pseudonocardia zijingensis</name>
    <dbReference type="NCBI Taxonomy" id="153376"/>
    <lineage>
        <taxon>Bacteria</taxon>
        <taxon>Bacillati</taxon>
        <taxon>Actinomycetota</taxon>
        <taxon>Actinomycetes</taxon>
        <taxon>Pseudonocardiales</taxon>
        <taxon>Pseudonocardiaceae</taxon>
        <taxon>Pseudonocardia</taxon>
    </lineage>
</organism>
<dbReference type="Gene3D" id="2.30.110.10">
    <property type="entry name" value="Electron Transport, Fmn-binding Protein, Chain A"/>
    <property type="match status" value="1"/>
</dbReference>